<reference evidence="8 9" key="1">
    <citation type="journal article" date="2019" name="Nat. Med.">
        <title>A library of human gut bacterial isolates paired with longitudinal multiomics data enables mechanistic microbiome research.</title>
        <authorList>
            <person name="Poyet M."/>
            <person name="Groussin M."/>
            <person name="Gibbons S.M."/>
            <person name="Avila-Pacheco J."/>
            <person name="Jiang X."/>
            <person name="Kearney S.M."/>
            <person name="Perrotta A.R."/>
            <person name="Berdy B."/>
            <person name="Zhao S."/>
            <person name="Lieberman T.D."/>
            <person name="Swanson P.K."/>
            <person name="Smith M."/>
            <person name="Roesemann S."/>
            <person name="Alexander J.E."/>
            <person name="Rich S.A."/>
            <person name="Livny J."/>
            <person name="Vlamakis H."/>
            <person name="Clish C."/>
            <person name="Bullock K."/>
            <person name="Deik A."/>
            <person name="Scott J."/>
            <person name="Pierce K.A."/>
            <person name="Xavier R.J."/>
            <person name="Alm E.J."/>
        </authorList>
    </citation>
    <scope>NUCLEOTIDE SEQUENCE [LARGE SCALE GENOMIC DNA]</scope>
    <source>
        <strain evidence="8 9">BIOML-A4</strain>
    </source>
</reference>
<feature type="compositionally biased region" description="Pro residues" evidence="5">
    <location>
        <begin position="74"/>
        <end position="124"/>
    </location>
</feature>
<dbReference type="PROSITE" id="PS51935">
    <property type="entry name" value="NLPC_P60"/>
    <property type="match status" value="1"/>
</dbReference>
<comment type="caution">
    <text evidence="8">The sequence shown here is derived from an EMBL/GenBank/DDBJ whole genome shotgun (WGS) entry which is preliminary data.</text>
</comment>
<evidence type="ECO:0000313" key="8">
    <source>
        <dbReference type="EMBL" id="MZL60585.1"/>
    </source>
</evidence>
<keyword evidence="2" id="KW-0645">Protease</keyword>
<evidence type="ECO:0000256" key="4">
    <source>
        <dbReference type="ARBA" id="ARBA00022807"/>
    </source>
</evidence>
<gene>
    <name evidence="8" type="ORF">GT694_00665</name>
</gene>
<dbReference type="SUPFAM" id="SSF54001">
    <property type="entry name" value="Cysteine proteinases"/>
    <property type="match status" value="1"/>
</dbReference>
<proteinExistence type="inferred from homology"/>
<dbReference type="PANTHER" id="PTHR47053">
    <property type="entry name" value="MUREIN DD-ENDOPEPTIDASE MEPH-RELATED"/>
    <property type="match status" value="1"/>
</dbReference>
<evidence type="ECO:0000256" key="1">
    <source>
        <dbReference type="ARBA" id="ARBA00007074"/>
    </source>
</evidence>
<evidence type="ECO:0000256" key="3">
    <source>
        <dbReference type="ARBA" id="ARBA00022801"/>
    </source>
</evidence>
<keyword evidence="6" id="KW-0732">Signal</keyword>
<evidence type="ECO:0000259" key="7">
    <source>
        <dbReference type="PROSITE" id="PS51935"/>
    </source>
</evidence>
<feature type="chain" id="PRO_5027002627" evidence="6">
    <location>
        <begin position="29"/>
        <end position="658"/>
    </location>
</feature>
<dbReference type="InterPro" id="IPR038765">
    <property type="entry name" value="Papain-like_cys_pep_sf"/>
</dbReference>
<dbReference type="Pfam" id="PF00877">
    <property type="entry name" value="NLPC_P60"/>
    <property type="match status" value="1"/>
</dbReference>
<dbReference type="AlphaFoldDB" id="A0A6L8T8N4"/>
<evidence type="ECO:0000313" key="9">
    <source>
        <dbReference type="Proteomes" id="UP000473323"/>
    </source>
</evidence>
<dbReference type="RefSeq" id="WP_161208478.1">
    <property type="nucleotide sequence ID" value="NZ_WWVT01000001.1"/>
</dbReference>
<feature type="region of interest" description="Disordered" evidence="5">
    <location>
        <begin position="197"/>
        <end position="234"/>
    </location>
</feature>
<dbReference type="Gene3D" id="3.90.1720.10">
    <property type="entry name" value="endopeptidase domain like (from Nostoc punctiforme)"/>
    <property type="match status" value="1"/>
</dbReference>
<dbReference type="EMBL" id="WWVT01000001">
    <property type="protein sequence ID" value="MZL60585.1"/>
    <property type="molecule type" value="Genomic_DNA"/>
</dbReference>
<accession>A0A6L8T8N4</accession>
<name>A0A6L8T8N4_9FIRM</name>
<dbReference type="GO" id="GO:0006508">
    <property type="term" value="P:proteolysis"/>
    <property type="evidence" value="ECO:0007669"/>
    <property type="project" value="UniProtKB-KW"/>
</dbReference>
<dbReference type="GO" id="GO:0008234">
    <property type="term" value="F:cysteine-type peptidase activity"/>
    <property type="evidence" value="ECO:0007669"/>
    <property type="project" value="UniProtKB-KW"/>
</dbReference>
<feature type="region of interest" description="Disordered" evidence="5">
    <location>
        <begin position="36"/>
        <end position="138"/>
    </location>
</feature>
<comment type="similarity">
    <text evidence="1">Belongs to the peptidase C40 family.</text>
</comment>
<evidence type="ECO:0000256" key="2">
    <source>
        <dbReference type="ARBA" id="ARBA00022670"/>
    </source>
</evidence>
<dbReference type="PANTHER" id="PTHR47053:SF1">
    <property type="entry name" value="MUREIN DD-ENDOPEPTIDASE MEPH-RELATED"/>
    <property type="match status" value="1"/>
</dbReference>
<protein>
    <submittedName>
        <fullName evidence="8">Hydrolase</fullName>
    </submittedName>
</protein>
<dbReference type="InterPro" id="IPR000064">
    <property type="entry name" value="NLP_P60_dom"/>
</dbReference>
<evidence type="ECO:0000256" key="5">
    <source>
        <dbReference type="SAM" id="MobiDB-lite"/>
    </source>
</evidence>
<dbReference type="InterPro" id="IPR051202">
    <property type="entry name" value="Peptidase_C40"/>
</dbReference>
<keyword evidence="3 8" id="KW-0378">Hydrolase</keyword>
<dbReference type="Proteomes" id="UP000473323">
    <property type="component" value="Unassembled WGS sequence"/>
</dbReference>
<evidence type="ECO:0000256" key="6">
    <source>
        <dbReference type="SAM" id="SignalP"/>
    </source>
</evidence>
<keyword evidence="4" id="KW-0788">Thiol protease</keyword>
<feature type="signal peptide" evidence="6">
    <location>
        <begin position="1"/>
        <end position="28"/>
    </location>
</feature>
<feature type="domain" description="NlpC/P60" evidence="7">
    <location>
        <begin position="406"/>
        <end position="571"/>
    </location>
</feature>
<sequence length="658" mass="70978">MKNKYLNKFFCITMLSAMVLAIPTGVKAAEEADNVVAEEGVSGDGSEVSEPEPEVPAEPVPTAAPEPEITAAPDPEPTTAPEPTDTPTPAPTETPEPTATPAPTGTPEPTATPAPTATPEPTATPVPTATPARDDSAKVQAVIRKIKALAGRTITAADKAEINSVRAAYEALSNTEKAKVTNYKILTEAEAKLAAVDKNDSDNKKGNKKDNKKDDSSTEDNKNTEITDGNNATATQIGDPVYVTNMVSNLHAGKDFYLDSLKSNYHLSFSDDFASVMEEIEREYKEKNKLTDTENTLLVRNWQDILAVYIYEKSKAGATSFTLDASCKDDLARIFAEMNPIVRDKQDITKISYGNRKINYYIKKNNIAKKDRSVLKKYVETDCKLLCAVVTASKGFVRESVGDNVSEDRVDVITAAYSLVGKVGYFWGGKSTVIGEDPSWGSVEKVSADGSRSSGTLRAYGLDCSGFVTWAVINGYKDQGMQAAVGDGTSDQWEKAGVVSEADAQPGDLVFQRGPEAGSNNHVGILCGKTDSGDWIAVHCSSSKNGVTVGEAYSASFRYIRKPSFYQDTTAEENETTATENDVLTEESAEKLLTDVVRSDALASGDTVSSDLLADFKNKALQEDEEEDEVETLTLDQETMDDAVDTFDDDVETLEMEN</sequence>
<feature type="compositionally biased region" description="Basic and acidic residues" evidence="5">
    <location>
        <begin position="197"/>
        <end position="225"/>
    </location>
</feature>
<organism evidence="8 9">
    <name type="scientific">Blautia massiliensis</name>
    <name type="common">ex Durand et al. 2017</name>
    <dbReference type="NCBI Taxonomy" id="1737424"/>
    <lineage>
        <taxon>Bacteria</taxon>
        <taxon>Bacillati</taxon>
        <taxon>Bacillota</taxon>
        <taxon>Clostridia</taxon>
        <taxon>Lachnospirales</taxon>
        <taxon>Lachnospiraceae</taxon>
        <taxon>Blautia</taxon>
    </lineage>
</organism>